<evidence type="ECO:0000313" key="2">
    <source>
        <dbReference type="Proteomes" id="UP000237347"/>
    </source>
</evidence>
<name>A0AAW0K831_QUESU</name>
<gene>
    <name evidence="1" type="ORF">CFP56_023825</name>
</gene>
<proteinExistence type="predicted"/>
<organism evidence="1 2">
    <name type="scientific">Quercus suber</name>
    <name type="common">Cork oak</name>
    <dbReference type="NCBI Taxonomy" id="58331"/>
    <lineage>
        <taxon>Eukaryota</taxon>
        <taxon>Viridiplantae</taxon>
        <taxon>Streptophyta</taxon>
        <taxon>Embryophyta</taxon>
        <taxon>Tracheophyta</taxon>
        <taxon>Spermatophyta</taxon>
        <taxon>Magnoliopsida</taxon>
        <taxon>eudicotyledons</taxon>
        <taxon>Gunneridae</taxon>
        <taxon>Pentapetalae</taxon>
        <taxon>rosids</taxon>
        <taxon>fabids</taxon>
        <taxon>Fagales</taxon>
        <taxon>Fagaceae</taxon>
        <taxon>Quercus</taxon>
    </lineage>
</organism>
<evidence type="ECO:0000313" key="1">
    <source>
        <dbReference type="EMBL" id="KAK7835093.1"/>
    </source>
</evidence>
<reference evidence="1 2" key="1">
    <citation type="journal article" date="2018" name="Sci. Data">
        <title>The draft genome sequence of cork oak.</title>
        <authorList>
            <person name="Ramos A.M."/>
            <person name="Usie A."/>
            <person name="Barbosa P."/>
            <person name="Barros P.M."/>
            <person name="Capote T."/>
            <person name="Chaves I."/>
            <person name="Simoes F."/>
            <person name="Abreu I."/>
            <person name="Carrasquinho I."/>
            <person name="Faro C."/>
            <person name="Guimaraes J.B."/>
            <person name="Mendonca D."/>
            <person name="Nobrega F."/>
            <person name="Rodrigues L."/>
            <person name="Saibo N.J.M."/>
            <person name="Varela M.C."/>
            <person name="Egas C."/>
            <person name="Matos J."/>
            <person name="Miguel C.M."/>
            <person name="Oliveira M.M."/>
            <person name="Ricardo C.P."/>
            <person name="Goncalves S."/>
        </authorList>
    </citation>
    <scope>NUCLEOTIDE SEQUENCE [LARGE SCALE GENOMIC DNA]</scope>
    <source>
        <strain evidence="2">cv. HL8</strain>
    </source>
</reference>
<dbReference type="EMBL" id="PKMF04000376">
    <property type="protein sequence ID" value="KAK7835093.1"/>
    <property type="molecule type" value="Genomic_DNA"/>
</dbReference>
<protein>
    <submittedName>
        <fullName evidence="1">Uncharacterized protein</fullName>
    </submittedName>
</protein>
<keyword evidence="2" id="KW-1185">Reference proteome</keyword>
<comment type="caution">
    <text evidence="1">The sequence shown here is derived from an EMBL/GenBank/DDBJ whole genome shotgun (WGS) entry which is preliminary data.</text>
</comment>
<accession>A0AAW0K831</accession>
<sequence>MGRILKGIFVRGARETETLFVLIVIDRGAGVFLSLRSQARTEVGRFKGAFLSTSKAKQLERTRPYLNRICSTGSYLCILAHKGDRTPNLVDEPWPCDQSVINGLVVSVRVTEL</sequence>
<dbReference type="AlphaFoldDB" id="A0AAW0K831"/>
<dbReference type="Proteomes" id="UP000237347">
    <property type="component" value="Unassembled WGS sequence"/>
</dbReference>